<proteinExistence type="predicted"/>
<protein>
    <submittedName>
        <fullName evidence="3 4">Uncharacterized protein LOC115884435 isoform X1</fullName>
    </submittedName>
</protein>
<dbReference type="RefSeq" id="XP_030758863.1">
    <property type="nucleotide sequence ID" value="XM_030903003.1"/>
</dbReference>
<dbReference type="Proteomes" id="UP000504635">
    <property type="component" value="Unplaced"/>
</dbReference>
<gene>
    <name evidence="3 4" type="primary">LOC115884435</name>
</gene>
<dbReference type="SMART" id="SM00451">
    <property type="entry name" value="ZnF_U1"/>
    <property type="match status" value="2"/>
</dbReference>
<dbReference type="RefSeq" id="XP_030758862.1">
    <property type="nucleotide sequence ID" value="XM_030903002.1"/>
</dbReference>
<dbReference type="AlphaFoldDB" id="A0A6J2Y5D9"/>
<feature type="domain" description="C2H2-type" evidence="1">
    <location>
        <begin position="60"/>
        <end position="82"/>
    </location>
</feature>
<dbReference type="SUPFAM" id="SSF57667">
    <property type="entry name" value="beta-beta-alpha zinc fingers"/>
    <property type="match status" value="1"/>
</dbReference>
<evidence type="ECO:0000313" key="4">
    <source>
        <dbReference type="RefSeq" id="XP_030758863.1"/>
    </source>
</evidence>
<dbReference type="PROSITE" id="PS00028">
    <property type="entry name" value="ZINC_FINGER_C2H2_1"/>
    <property type="match status" value="1"/>
</dbReference>
<dbReference type="GeneID" id="115884435"/>
<evidence type="ECO:0000259" key="1">
    <source>
        <dbReference type="PROSITE" id="PS00028"/>
    </source>
</evidence>
<evidence type="ECO:0000313" key="3">
    <source>
        <dbReference type="RefSeq" id="XP_030758862.1"/>
    </source>
</evidence>
<dbReference type="InterPro" id="IPR013087">
    <property type="entry name" value="Znf_C2H2_type"/>
</dbReference>
<sequence length="675" mass="78599">MNSKTYILKYLSDEANYYCDLCSILINIHDKENHLNGNKHKYKLRKKESKSSNRSAEFECKTCETKFTNDEFYKIHMGSKTHRRNCRKKGIKFNVGRKRDFGYGVKDDGDGHFKPTPRRAPLQKTFSLEHYAEPTYYKSVKEKYRSTDIKNHEEKLQVYVNSLLAYWGVALATNPNVEDFKFSVDNKDWGKFGDVVLEINYVTTPGEKPIKNIYAISLKYISNNAKQIDDINKGKFNFSKLIAETLGFESPKSNEIIKYVIFTTAEPSPNFQPKLRLKVDAFHQKNSHSDCNADYIDISGRSLHKNDIINTVDEKENAFLLFSTDKTHPLPKVYLYAGQKKVKRFGMDIDEKISKLFVHNHIEIHQAIIDFITDWNDDLLGGSYKMNKEDILVKLGDLLLTPFATKAEVMMDYHQNFNAWNLAVNSVDVTILRPHPFILHNVCRPINLKLEQLYQLKIDPNPKEVRVPDDKLLDLDKALAMYLFEETIGIDFEHVPLDVVYRAFWKAGLIPLILHAEQNDDQEFIMQVITVLKGLGLTRKYMLKMPDANIENLTKTYKYLTCFVNLDDVIQKFPKGLLSELKIGISEEYSLDLSVIQENDKYFSKKITPNEYFDLTLGKYSFKECFDVQSEKEPEWKLVLNDELIEHLKQQIGLQEDYFHERENGWIRGINPELL</sequence>
<dbReference type="KEGG" id="soy:115884435"/>
<dbReference type="GO" id="GO:0003676">
    <property type="term" value="F:nucleic acid binding"/>
    <property type="evidence" value="ECO:0007669"/>
    <property type="project" value="InterPro"/>
</dbReference>
<accession>A0A6J2Y5D9</accession>
<keyword evidence="2" id="KW-1185">Reference proteome</keyword>
<dbReference type="GO" id="GO:0008270">
    <property type="term" value="F:zinc ion binding"/>
    <property type="evidence" value="ECO:0007669"/>
    <property type="project" value="InterPro"/>
</dbReference>
<organism evidence="2 3">
    <name type="scientific">Sitophilus oryzae</name>
    <name type="common">Rice weevil</name>
    <name type="synonym">Curculio oryzae</name>
    <dbReference type="NCBI Taxonomy" id="7048"/>
    <lineage>
        <taxon>Eukaryota</taxon>
        <taxon>Metazoa</taxon>
        <taxon>Ecdysozoa</taxon>
        <taxon>Arthropoda</taxon>
        <taxon>Hexapoda</taxon>
        <taxon>Insecta</taxon>
        <taxon>Pterygota</taxon>
        <taxon>Neoptera</taxon>
        <taxon>Endopterygota</taxon>
        <taxon>Coleoptera</taxon>
        <taxon>Polyphaga</taxon>
        <taxon>Cucujiformia</taxon>
        <taxon>Curculionidae</taxon>
        <taxon>Dryophthorinae</taxon>
        <taxon>Sitophilus</taxon>
    </lineage>
</organism>
<dbReference type="OrthoDB" id="6778710at2759"/>
<evidence type="ECO:0000313" key="2">
    <source>
        <dbReference type="Proteomes" id="UP000504635"/>
    </source>
</evidence>
<dbReference type="InterPro" id="IPR036236">
    <property type="entry name" value="Znf_C2H2_sf"/>
</dbReference>
<reference evidence="3 4" key="1">
    <citation type="submission" date="2025-04" db="UniProtKB">
        <authorList>
            <consortium name="RefSeq"/>
        </authorList>
    </citation>
    <scope>IDENTIFICATION</scope>
    <source>
        <tissue evidence="3 4">Gonads</tissue>
    </source>
</reference>
<dbReference type="InterPro" id="IPR003604">
    <property type="entry name" value="Matrin/U1-like-C_Znf_C2H2"/>
</dbReference>
<name>A0A6J2Y5D9_SITOR</name>